<dbReference type="Pfam" id="PF20788">
    <property type="entry name" value="YuA_Gp49"/>
    <property type="match status" value="1"/>
</dbReference>
<reference evidence="1" key="1">
    <citation type="submission" date="2020-04" db="EMBL/GenBank/DDBJ databases">
        <authorList>
            <person name="Chiriac C."/>
            <person name="Salcher M."/>
            <person name="Ghai R."/>
            <person name="Kavagutti S V."/>
        </authorList>
    </citation>
    <scope>NUCLEOTIDE SEQUENCE</scope>
</reference>
<dbReference type="EMBL" id="LR796704">
    <property type="protein sequence ID" value="CAB4161298.1"/>
    <property type="molecule type" value="Genomic_DNA"/>
</dbReference>
<evidence type="ECO:0000313" key="1">
    <source>
        <dbReference type="EMBL" id="CAB4137227.1"/>
    </source>
</evidence>
<sequence length="86" mass="9936">MSYIAKIESRVAGIPCLIGVTHFDCVRGSYSYNAASDMDYYGYSESEWDVLDRRGRPAAWLERKLTDDDRQRIEQEIAEAMTEEAY</sequence>
<dbReference type="InterPro" id="IPR048374">
    <property type="entry name" value="YuA_Gp49-like"/>
</dbReference>
<gene>
    <name evidence="1" type="ORF">UFOVP320_16</name>
    <name evidence="2" type="ORF">UFOVP768_46</name>
</gene>
<proteinExistence type="predicted"/>
<evidence type="ECO:0000313" key="2">
    <source>
        <dbReference type="EMBL" id="CAB4161298.1"/>
    </source>
</evidence>
<dbReference type="Gene3D" id="3.30.300.260">
    <property type="match status" value="1"/>
</dbReference>
<accession>A0A6J5LW08</accession>
<organism evidence="1">
    <name type="scientific">uncultured Caudovirales phage</name>
    <dbReference type="NCBI Taxonomy" id="2100421"/>
    <lineage>
        <taxon>Viruses</taxon>
        <taxon>Duplodnaviria</taxon>
        <taxon>Heunggongvirae</taxon>
        <taxon>Uroviricota</taxon>
        <taxon>Caudoviricetes</taxon>
        <taxon>Peduoviridae</taxon>
        <taxon>Maltschvirus</taxon>
        <taxon>Maltschvirus maltsch</taxon>
    </lineage>
</organism>
<dbReference type="EMBL" id="LR796335">
    <property type="protein sequence ID" value="CAB4137227.1"/>
    <property type="molecule type" value="Genomic_DNA"/>
</dbReference>
<protein>
    <submittedName>
        <fullName evidence="1">Uncharacterized protein</fullName>
    </submittedName>
</protein>
<name>A0A6J5LW08_9CAUD</name>